<comment type="caution">
    <text evidence="1">The sequence shown here is derived from an EMBL/GenBank/DDBJ whole genome shotgun (WGS) entry which is preliminary data.</text>
</comment>
<evidence type="ECO:0000313" key="2">
    <source>
        <dbReference type="Proteomes" id="UP001238540"/>
    </source>
</evidence>
<name>A0ABT8BS58_9VIBR</name>
<protein>
    <recommendedName>
        <fullName evidence="3">Secreted protein</fullName>
    </recommendedName>
</protein>
<sequence length="74" mass="8147">MLCIYGLFLTVSIAITKPSVDTCNGLFYRGISAESSSSFGECEVRAIKYCSGCKYQRFKSFFVNVGALILKSLL</sequence>
<accession>A0ABT8BS58</accession>
<dbReference type="RefSeq" id="WP_290311536.1">
    <property type="nucleotide sequence ID" value="NZ_JAUFQC010000001.1"/>
</dbReference>
<proteinExistence type="predicted"/>
<gene>
    <name evidence="1" type="ORF">QWZ16_08805</name>
</gene>
<evidence type="ECO:0000313" key="1">
    <source>
        <dbReference type="EMBL" id="MDN3609796.1"/>
    </source>
</evidence>
<reference evidence="2" key="1">
    <citation type="journal article" date="2019" name="Int. J. Syst. Evol. Microbiol.">
        <title>The Global Catalogue of Microorganisms (GCM) 10K type strain sequencing project: providing services to taxonomists for standard genome sequencing and annotation.</title>
        <authorList>
            <consortium name="The Broad Institute Genomics Platform"/>
            <consortium name="The Broad Institute Genome Sequencing Center for Infectious Disease"/>
            <person name="Wu L."/>
            <person name="Ma J."/>
        </authorList>
    </citation>
    <scope>NUCLEOTIDE SEQUENCE [LARGE SCALE GENOMIC DNA]</scope>
    <source>
        <strain evidence="2">CECT 7398</strain>
    </source>
</reference>
<organism evidence="1 2">
    <name type="scientific">Vibrio ostreicida</name>
    <dbReference type="NCBI Taxonomy" id="526588"/>
    <lineage>
        <taxon>Bacteria</taxon>
        <taxon>Pseudomonadati</taxon>
        <taxon>Pseudomonadota</taxon>
        <taxon>Gammaproteobacteria</taxon>
        <taxon>Vibrionales</taxon>
        <taxon>Vibrionaceae</taxon>
        <taxon>Vibrio</taxon>
    </lineage>
</organism>
<evidence type="ECO:0008006" key="3">
    <source>
        <dbReference type="Google" id="ProtNLM"/>
    </source>
</evidence>
<dbReference type="EMBL" id="JAUFQC010000001">
    <property type="protein sequence ID" value="MDN3609796.1"/>
    <property type="molecule type" value="Genomic_DNA"/>
</dbReference>
<keyword evidence="2" id="KW-1185">Reference proteome</keyword>
<dbReference type="Proteomes" id="UP001238540">
    <property type="component" value="Unassembled WGS sequence"/>
</dbReference>